<comment type="caution">
    <text evidence="1">The sequence shown here is derived from an EMBL/GenBank/DDBJ whole genome shotgun (WGS) entry which is preliminary data.</text>
</comment>
<gene>
    <name evidence="1" type="ORF">RUM44_011556</name>
</gene>
<organism evidence="1 2">
    <name type="scientific">Polyplax serrata</name>
    <name type="common">Common mouse louse</name>
    <dbReference type="NCBI Taxonomy" id="468196"/>
    <lineage>
        <taxon>Eukaryota</taxon>
        <taxon>Metazoa</taxon>
        <taxon>Ecdysozoa</taxon>
        <taxon>Arthropoda</taxon>
        <taxon>Hexapoda</taxon>
        <taxon>Insecta</taxon>
        <taxon>Pterygota</taxon>
        <taxon>Neoptera</taxon>
        <taxon>Paraneoptera</taxon>
        <taxon>Psocodea</taxon>
        <taxon>Troctomorpha</taxon>
        <taxon>Phthiraptera</taxon>
        <taxon>Anoplura</taxon>
        <taxon>Polyplacidae</taxon>
        <taxon>Polyplax</taxon>
    </lineage>
</organism>
<accession>A0ABR1AQF2</accession>
<evidence type="ECO:0000313" key="1">
    <source>
        <dbReference type="EMBL" id="KAK6624697.1"/>
    </source>
</evidence>
<sequence>MVRNQGSLPVCQCLRVQVTRSAGLTPLRVVCQKNSFVRIITTKRTLLVNENRSGGEYEVKTTKKEPEILGERTGQQTNIKLTTLDDTGKMVARVHPFDSQWDVSIPDYLSCPYRILKVHSVAAPSVWDPSTVPMLLSDFAENGVPFARDTCAYNPWLNSVKVVDSEGFPEVTSCRAVPQRGKPSSFLRIRIGCKFGKSEPFKIGDIDEELMAWKFLERSILETEMIAGRADETFEIRLTTRQAR</sequence>
<dbReference type="EMBL" id="JAWJWF010000046">
    <property type="protein sequence ID" value="KAK6624697.1"/>
    <property type="molecule type" value="Genomic_DNA"/>
</dbReference>
<dbReference type="Proteomes" id="UP001359485">
    <property type="component" value="Unassembled WGS sequence"/>
</dbReference>
<protein>
    <submittedName>
        <fullName evidence="1">Uncharacterized protein</fullName>
    </submittedName>
</protein>
<keyword evidence="2" id="KW-1185">Reference proteome</keyword>
<name>A0ABR1AQF2_POLSC</name>
<proteinExistence type="predicted"/>
<evidence type="ECO:0000313" key="2">
    <source>
        <dbReference type="Proteomes" id="UP001359485"/>
    </source>
</evidence>
<reference evidence="1 2" key="1">
    <citation type="submission" date="2023-09" db="EMBL/GenBank/DDBJ databases">
        <title>Genomes of two closely related lineages of the louse Polyplax serrata with different host specificities.</title>
        <authorList>
            <person name="Martinu J."/>
            <person name="Tarabai H."/>
            <person name="Stefka J."/>
            <person name="Hypsa V."/>
        </authorList>
    </citation>
    <scope>NUCLEOTIDE SEQUENCE [LARGE SCALE GENOMIC DNA]</scope>
    <source>
        <strain evidence="1">98ZLc_SE</strain>
    </source>
</reference>